<comment type="similarity">
    <text evidence="2 8">Belongs to the Mediator complex subunit 21 family.</text>
</comment>
<comment type="subcellular location">
    <subcellularLocation>
        <location evidence="1 8">Nucleus</location>
    </subcellularLocation>
</comment>
<gene>
    <name evidence="9" type="ORF">Clacol_008220</name>
</gene>
<comment type="function">
    <text evidence="8">Component of the Mediator complex, a coactivator involved in the regulated transcription of nearly all RNA polymerase II-dependent genes. Mediator functions as a bridge to convey information from gene-specific regulatory proteins to the basal RNA polymerase II transcription machinery. Mediator is recruited to promoters by direct interactions with regulatory proteins and serves as a scaffold for the assembly of a functional preinitiation complex with RNA polymerase II and the general transcription factors.</text>
</comment>
<sequence>MLEQLTQMDRISQIQNGVEQVSTTSRKLESVWRTTFKQVNDAIPVSRQRAANTYDLPQVFSENQDELVADLMRKAKEIEYLIGTLPLPESTVDQGLRLEQLEKKMQIANDEYRSALERTRALHSHINEMLQRLLSDGEQISSMGGST</sequence>
<evidence type="ECO:0000256" key="5">
    <source>
        <dbReference type="ARBA" id="ARBA00023159"/>
    </source>
</evidence>
<comment type="caution">
    <text evidence="9">The sequence shown here is derived from an EMBL/GenBank/DDBJ whole genome shotgun (WGS) entry which is preliminary data.</text>
</comment>
<dbReference type="Proteomes" id="UP001050691">
    <property type="component" value="Unassembled WGS sequence"/>
</dbReference>
<evidence type="ECO:0000256" key="2">
    <source>
        <dbReference type="ARBA" id="ARBA00005770"/>
    </source>
</evidence>
<dbReference type="GO" id="GO:0003712">
    <property type="term" value="F:transcription coregulator activity"/>
    <property type="evidence" value="ECO:0007669"/>
    <property type="project" value="TreeGrafter"/>
</dbReference>
<keyword evidence="6 8" id="KW-0804">Transcription</keyword>
<keyword evidence="5 8" id="KW-0010">Activator</keyword>
<dbReference type="AlphaFoldDB" id="A0AAV5AMP7"/>
<keyword evidence="4 8" id="KW-0805">Transcription regulation</keyword>
<keyword evidence="7 8" id="KW-0539">Nucleus</keyword>
<evidence type="ECO:0000256" key="3">
    <source>
        <dbReference type="ARBA" id="ARBA00019691"/>
    </source>
</evidence>
<reference evidence="9" key="1">
    <citation type="submission" date="2021-10" db="EMBL/GenBank/DDBJ databases">
        <title>De novo Genome Assembly of Clathrus columnatus (Basidiomycota, Fungi) Using Illumina and Nanopore Sequence Data.</title>
        <authorList>
            <person name="Ogiso-Tanaka E."/>
            <person name="Itagaki H."/>
            <person name="Hosoya T."/>
            <person name="Hosaka K."/>
        </authorList>
    </citation>
    <scope>NUCLEOTIDE SEQUENCE</scope>
    <source>
        <strain evidence="9">MO-923</strain>
    </source>
</reference>
<evidence type="ECO:0000256" key="8">
    <source>
        <dbReference type="RuleBase" id="RU366036"/>
    </source>
</evidence>
<evidence type="ECO:0000256" key="1">
    <source>
        <dbReference type="ARBA" id="ARBA00004123"/>
    </source>
</evidence>
<dbReference type="EMBL" id="BPWL01000009">
    <property type="protein sequence ID" value="GJJ13963.1"/>
    <property type="molecule type" value="Genomic_DNA"/>
</dbReference>
<comment type="subunit">
    <text evidence="8">Component of the Mediator complex.</text>
</comment>
<dbReference type="PANTHER" id="PTHR13381">
    <property type="entry name" value="RNA POLYMERASE II HOLOENZYME COMPONENT SRB7"/>
    <property type="match status" value="1"/>
</dbReference>
<proteinExistence type="inferred from homology"/>
<accession>A0AAV5AMP7</accession>
<dbReference type="InterPro" id="IPR021384">
    <property type="entry name" value="Mediator_Med21"/>
</dbReference>
<dbReference type="InterPro" id="IPR037212">
    <property type="entry name" value="Med7/Med21-like"/>
</dbReference>
<evidence type="ECO:0000256" key="4">
    <source>
        <dbReference type="ARBA" id="ARBA00023015"/>
    </source>
</evidence>
<dbReference type="PANTHER" id="PTHR13381:SF0">
    <property type="entry name" value="MEDIATOR OF RNA POLYMERASE II TRANSCRIPTION SUBUNIT 21"/>
    <property type="match status" value="1"/>
</dbReference>
<dbReference type="Gene3D" id="6.10.280.10">
    <property type="entry name" value="Mediator complex, subunit Med21"/>
    <property type="match status" value="1"/>
</dbReference>
<dbReference type="GO" id="GO:0016592">
    <property type="term" value="C:mediator complex"/>
    <property type="evidence" value="ECO:0007669"/>
    <property type="project" value="UniProtKB-UniRule"/>
</dbReference>
<keyword evidence="10" id="KW-1185">Reference proteome</keyword>
<evidence type="ECO:0000313" key="9">
    <source>
        <dbReference type="EMBL" id="GJJ13963.1"/>
    </source>
</evidence>
<dbReference type="GO" id="GO:0006357">
    <property type="term" value="P:regulation of transcription by RNA polymerase II"/>
    <property type="evidence" value="ECO:0007669"/>
    <property type="project" value="TreeGrafter"/>
</dbReference>
<name>A0AAV5AMP7_9AGAM</name>
<evidence type="ECO:0000313" key="10">
    <source>
        <dbReference type="Proteomes" id="UP001050691"/>
    </source>
</evidence>
<dbReference type="SUPFAM" id="SSF140718">
    <property type="entry name" value="Mediator hinge subcomplex-like"/>
    <property type="match status" value="1"/>
</dbReference>
<evidence type="ECO:0000256" key="6">
    <source>
        <dbReference type="ARBA" id="ARBA00023163"/>
    </source>
</evidence>
<organism evidence="9 10">
    <name type="scientific">Clathrus columnatus</name>
    <dbReference type="NCBI Taxonomy" id="1419009"/>
    <lineage>
        <taxon>Eukaryota</taxon>
        <taxon>Fungi</taxon>
        <taxon>Dikarya</taxon>
        <taxon>Basidiomycota</taxon>
        <taxon>Agaricomycotina</taxon>
        <taxon>Agaricomycetes</taxon>
        <taxon>Phallomycetidae</taxon>
        <taxon>Phallales</taxon>
        <taxon>Clathraceae</taxon>
        <taxon>Clathrus</taxon>
    </lineage>
</organism>
<protein>
    <recommendedName>
        <fullName evidence="3 8">Mediator of RNA polymerase II transcription subunit 21</fullName>
    </recommendedName>
</protein>
<dbReference type="Pfam" id="PF11221">
    <property type="entry name" value="Med21"/>
    <property type="match status" value="1"/>
</dbReference>
<evidence type="ECO:0000256" key="7">
    <source>
        <dbReference type="ARBA" id="ARBA00023242"/>
    </source>
</evidence>